<keyword evidence="3" id="KW-1185">Reference proteome</keyword>
<feature type="signal peptide" evidence="1">
    <location>
        <begin position="1"/>
        <end position="32"/>
    </location>
</feature>
<evidence type="ECO:0000256" key="1">
    <source>
        <dbReference type="SAM" id="SignalP"/>
    </source>
</evidence>
<protein>
    <submittedName>
        <fullName evidence="2">Uncharacterized protein</fullName>
    </submittedName>
</protein>
<evidence type="ECO:0000313" key="3">
    <source>
        <dbReference type="Proteomes" id="UP001231124"/>
    </source>
</evidence>
<proteinExistence type="predicted"/>
<organism evidence="2 3">
    <name type="scientific">Methylobacterium aerolatum</name>
    <dbReference type="NCBI Taxonomy" id="418708"/>
    <lineage>
        <taxon>Bacteria</taxon>
        <taxon>Pseudomonadati</taxon>
        <taxon>Pseudomonadota</taxon>
        <taxon>Alphaproteobacteria</taxon>
        <taxon>Hyphomicrobiales</taxon>
        <taxon>Methylobacteriaceae</taxon>
        <taxon>Methylobacterium</taxon>
    </lineage>
</organism>
<evidence type="ECO:0000313" key="2">
    <source>
        <dbReference type="EMBL" id="MDQ0447767.1"/>
    </source>
</evidence>
<name>A0ABU0HZJ4_9HYPH</name>
<keyword evidence="1" id="KW-0732">Signal</keyword>
<reference evidence="2 3" key="1">
    <citation type="submission" date="2023-07" db="EMBL/GenBank/DDBJ databases">
        <title>Genomic Encyclopedia of Type Strains, Phase IV (KMG-IV): sequencing the most valuable type-strain genomes for metagenomic binning, comparative biology and taxonomic classification.</title>
        <authorList>
            <person name="Goeker M."/>
        </authorList>
    </citation>
    <scope>NUCLEOTIDE SEQUENCE [LARGE SCALE GENOMIC DNA]</scope>
    <source>
        <strain evidence="2 3">DSM 19013</strain>
    </source>
</reference>
<accession>A0ABU0HZJ4</accession>
<dbReference type="EMBL" id="JAUSVP010000005">
    <property type="protein sequence ID" value="MDQ0447767.1"/>
    <property type="molecule type" value="Genomic_DNA"/>
</dbReference>
<comment type="caution">
    <text evidence="2">The sequence shown here is derived from an EMBL/GenBank/DDBJ whole genome shotgun (WGS) entry which is preliminary data.</text>
</comment>
<sequence length="93" mass="10052">MPGRHPLTARAIRARRCTPVLIVLALSQGASAEPARHGREPGDRDVEATASVTLERLSVGLLRVDRPWNPGICIGCDGNNRSAYARLGARRAR</sequence>
<feature type="chain" id="PRO_5045566454" evidence="1">
    <location>
        <begin position="33"/>
        <end position="93"/>
    </location>
</feature>
<dbReference type="RefSeq" id="WP_238202966.1">
    <property type="nucleotide sequence ID" value="NZ_BPQE01000011.1"/>
</dbReference>
<dbReference type="Proteomes" id="UP001231124">
    <property type="component" value="Unassembled WGS sequence"/>
</dbReference>
<gene>
    <name evidence="2" type="ORF">QO012_002267</name>
</gene>